<protein>
    <submittedName>
        <fullName evidence="2">Uncharacterized protein</fullName>
    </submittedName>
</protein>
<feature type="region of interest" description="Disordered" evidence="1">
    <location>
        <begin position="321"/>
        <end position="377"/>
    </location>
</feature>
<evidence type="ECO:0000313" key="2">
    <source>
        <dbReference type="EMBL" id="KAB1262787.1"/>
    </source>
</evidence>
<accession>A0A5N4CVB5</accession>
<feature type="compositionally biased region" description="Polar residues" evidence="1">
    <location>
        <begin position="355"/>
        <end position="368"/>
    </location>
</feature>
<dbReference type="AlphaFoldDB" id="A0A5N4CVB5"/>
<organism evidence="2 3">
    <name type="scientific">Camelus dromedarius</name>
    <name type="common">Dromedary</name>
    <name type="synonym">Arabian camel</name>
    <dbReference type="NCBI Taxonomy" id="9838"/>
    <lineage>
        <taxon>Eukaryota</taxon>
        <taxon>Metazoa</taxon>
        <taxon>Chordata</taxon>
        <taxon>Craniata</taxon>
        <taxon>Vertebrata</taxon>
        <taxon>Euteleostomi</taxon>
        <taxon>Mammalia</taxon>
        <taxon>Eutheria</taxon>
        <taxon>Laurasiatheria</taxon>
        <taxon>Artiodactyla</taxon>
        <taxon>Tylopoda</taxon>
        <taxon>Camelidae</taxon>
        <taxon>Camelus</taxon>
    </lineage>
</organism>
<feature type="compositionally biased region" description="Basic and acidic residues" evidence="1">
    <location>
        <begin position="341"/>
        <end position="354"/>
    </location>
</feature>
<dbReference type="Proteomes" id="UP000299084">
    <property type="component" value="Unassembled WGS sequence"/>
</dbReference>
<proteinExistence type="predicted"/>
<sequence>MPALHLALCAPSGDAWRVTRVRRGRSAPAHIFQPQGPCSVPTPHCLLQVRSAAWSRKLQTQVDEPSWLLREKKVAKIQVGPRLGIAWVTLHLVGARVHSYKSRPELSWELGDGDMAQGGQGHRAGLDLGMIRTHSPGVGWGAGVGRAATSIGGGIWSRSPGERRASWRRRLLRPHAGGQGVRWRGKGACPLVSLPREPRVYQPLRCWGKEGELAGVWAKNMTAPKCLNLGAPSTTAHCALPTRFTSLALQRGRPDLRTLALILYPLTPALVLTTHHKFSVASRGLTLSPELLSLGPRPCPGQGPPFPLLREEKVLKILAGGFPGRESSSTDLSPGQPSCFTDERLRPFSREPEPRTSQLLPSATNQTSHPPPLGRMEPMKRQEGVVLSHLPSRRVEWEFPPLMETWEQGKVSHCGTGHGGQMVSGVEERMGGKGWDKRPNLSAGRCSPSGLSFVLEGAGDRPGELLWSCFVCFRPSPSPCPFEACKAVNSAGTELLLLLPPTQSSQHVVKEVVLVPFYR</sequence>
<evidence type="ECO:0000313" key="3">
    <source>
        <dbReference type="Proteomes" id="UP000299084"/>
    </source>
</evidence>
<feature type="compositionally biased region" description="Polar residues" evidence="1">
    <location>
        <begin position="326"/>
        <end position="339"/>
    </location>
</feature>
<dbReference type="EMBL" id="JWIN03000019">
    <property type="protein sequence ID" value="KAB1262787.1"/>
    <property type="molecule type" value="Genomic_DNA"/>
</dbReference>
<gene>
    <name evidence="2" type="ORF">Cadr_000021218</name>
</gene>
<comment type="caution">
    <text evidence="2">The sequence shown here is derived from an EMBL/GenBank/DDBJ whole genome shotgun (WGS) entry which is preliminary data.</text>
</comment>
<reference evidence="2 3" key="1">
    <citation type="journal article" date="2019" name="Mol. Ecol. Resour.">
        <title>Improving Illumina assemblies with Hi-C and long reads: an example with the North African dromedary.</title>
        <authorList>
            <person name="Elbers J.P."/>
            <person name="Rogers M.F."/>
            <person name="Perelman P.L."/>
            <person name="Proskuryakova A.A."/>
            <person name="Serdyukova N.A."/>
            <person name="Johnson W.E."/>
            <person name="Horin P."/>
            <person name="Corander J."/>
            <person name="Murphy D."/>
            <person name="Burger P.A."/>
        </authorList>
    </citation>
    <scope>NUCLEOTIDE SEQUENCE [LARGE SCALE GENOMIC DNA]</scope>
    <source>
        <strain evidence="2">Drom800</strain>
        <tissue evidence="2">Blood</tissue>
    </source>
</reference>
<name>A0A5N4CVB5_CAMDR</name>
<evidence type="ECO:0000256" key="1">
    <source>
        <dbReference type="SAM" id="MobiDB-lite"/>
    </source>
</evidence>
<keyword evidence="3" id="KW-1185">Reference proteome</keyword>